<dbReference type="EMBL" id="LT963352">
    <property type="protein sequence ID" value="SOR84264.1"/>
    <property type="molecule type" value="Genomic_DNA"/>
</dbReference>
<sequence>MWAGRESSDRSRRDRSHEETVINPIRKTLTATAVVGAVLAGSAACGTVEQLSAGKKLDRAFEKLGKKNTLSFELDLDTDVTSLKALDAGSDPAPGEEIPDEAAELLSGAKITVTVQSKKPLDESGEKDLVGTAMKLSTPDGDLAEYRMIGDRAYVRADLDAMGKMSGSPVPDADDLPPEAGALKDVIEGKWVTFSTEEMDKAVAEGQEAEGGPAPAPSLDAKTQKKLVKALREVIAREVEFKTTGGGDGTEHVTATAPFRTLITELFGEIRPLAKDLPPGMGLPTDKDLKDAPNAKVTADFTLKNGELAQVDVALAKLAENAKVKKLGLTLRMREGTRPTAPAGATELDLNELMNGFFAGSPMSDAEFDESGLAGEDVPLDDI</sequence>
<gene>
    <name evidence="1" type="ORF">SCNRRL3882_7709</name>
</gene>
<proteinExistence type="predicted"/>
<reference evidence="2" key="1">
    <citation type="submission" date="2017-11" db="EMBL/GenBank/DDBJ databases">
        <authorList>
            <person name="Wibberg D."/>
        </authorList>
    </citation>
    <scope>NUCLEOTIDE SEQUENCE [LARGE SCALE GENOMIC DNA]</scope>
</reference>
<dbReference type="AlphaFoldDB" id="A0A2N9BLM1"/>
<evidence type="ECO:0000313" key="1">
    <source>
        <dbReference type="EMBL" id="SOR84264.1"/>
    </source>
</evidence>
<dbReference type="Proteomes" id="UP000235464">
    <property type="component" value="Chromosome I"/>
</dbReference>
<evidence type="ECO:0000313" key="2">
    <source>
        <dbReference type="Proteomes" id="UP000235464"/>
    </source>
</evidence>
<protein>
    <submittedName>
        <fullName evidence="1">Uncharacterized protein</fullName>
    </submittedName>
</protein>
<accession>A0A2N9BLM1</accession>
<keyword evidence="2" id="KW-1185">Reference proteome</keyword>
<name>A0A2N9BLM1_STRCX</name>
<organism evidence="1 2">
    <name type="scientific">Streptomyces chartreusis NRRL 3882</name>
    <dbReference type="NCBI Taxonomy" id="1079985"/>
    <lineage>
        <taxon>Bacteria</taxon>
        <taxon>Bacillati</taxon>
        <taxon>Actinomycetota</taxon>
        <taxon>Actinomycetes</taxon>
        <taxon>Kitasatosporales</taxon>
        <taxon>Streptomycetaceae</taxon>
        <taxon>Streptomyces</taxon>
    </lineage>
</organism>